<evidence type="ECO:0000313" key="2">
    <source>
        <dbReference type="EMBL" id="MBC9929402.1"/>
    </source>
</evidence>
<keyword evidence="1" id="KW-0732">Signal</keyword>
<protein>
    <recommendedName>
        <fullName evidence="4">DUF1795 domain-containing protein</fullName>
    </recommendedName>
</protein>
<sequence length="314" mass="34718">MKPLFSLCLLLLLAASARTQYRLDSIIHNTKTARHIHVPGTRLYIIPPPGYKIATNFIGLQHKEHGMINVYDLPGGNFYTNAATFSKDGFAQKGATVFDYQELNINGYPAKFVAAQGALTHKTLALVFGDTTFSTSLIAVYPAENNAAGKELLASLKTIWYDPGQTVDPFETANFTLDTRQSPFRFFKYAANLYIYTVNGADTQADPDGPMVMVTQFPNDNTATPKDIAGMMVGKLRQFGLTNPVTRQEDSTRINNYNAYQVEVTGQMKDKPMMAYCCVVVKGNQAVVLQGISKKDLEQDLQAFKKLSATIQVK</sequence>
<reference evidence="2 3" key="1">
    <citation type="submission" date="2020-09" db="EMBL/GenBank/DDBJ databases">
        <title>Genome sequences of type strains of Chitinophaga qingshengii and Chitinophaga varians.</title>
        <authorList>
            <person name="Kittiwongwattana C."/>
        </authorList>
    </citation>
    <scope>NUCLEOTIDE SEQUENCE [LARGE SCALE GENOMIC DNA]</scope>
    <source>
        <strain evidence="2 3">JCM 30026</strain>
    </source>
</reference>
<organism evidence="2 3">
    <name type="scientific">Chitinophaga qingshengii</name>
    <dbReference type="NCBI Taxonomy" id="1569794"/>
    <lineage>
        <taxon>Bacteria</taxon>
        <taxon>Pseudomonadati</taxon>
        <taxon>Bacteroidota</taxon>
        <taxon>Chitinophagia</taxon>
        <taxon>Chitinophagales</taxon>
        <taxon>Chitinophagaceae</taxon>
        <taxon>Chitinophaga</taxon>
    </lineage>
</organism>
<name>A0ABR7TG59_9BACT</name>
<comment type="caution">
    <text evidence="2">The sequence shown here is derived from an EMBL/GenBank/DDBJ whole genome shotgun (WGS) entry which is preliminary data.</text>
</comment>
<proteinExistence type="predicted"/>
<keyword evidence="3" id="KW-1185">Reference proteome</keyword>
<dbReference type="Proteomes" id="UP000659124">
    <property type="component" value="Unassembled WGS sequence"/>
</dbReference>
<dbReference type="RefSeq" id="WP_188086533.1">
    <property type="nucleotide sequence ID" value="NZ_JACVFC010000001.1"/>
</dbReference>
<evidence type="ECO:0000313" key="3">
    <source>
        <dbReference type="Proteomes" id="UP000659124"/>
    </source>
</evidence>
<feature type="signal peptide" evidence="1">
    <location>
        <begin position="1"/>
        <end position="17"/>
    </location>
</feature>
<feature type="chain" id="PRO_5045479070" description="DUF1795 domain-containing protein" evidence="1">
    <location>
        <begin position="18"/>
        <end position="314"/>
    </location>
</feature>
<evidence type="ECO:0000256" key="1">
    <source>
        <dbReference type="SAM" id="SignalP"/>
    </source>
</evidence>
<evidence type="ECO:0008006" key="4">
    <source>
        <dbReference type="Google" id="ProtNLM"/>
    </source>
</evidence>
<dbReference type="Gene3D" id="3.40.1000.10">
    <property type="entry name" value="Mog1/PsbP, alpha/beta/alpha sandwich"/>
    <property type="match status" value="1"/>
</dbReference>
<gene>
    <name evidence="2" type="ORF">ICL07_03395</name>
</gene>
<dbReference type="EMBL" id="JACVFC010000001">
    <property type="protein sequence ID" value="MBC9929402.1"/>
    <property type="molecule type" value="Genomic_DNA"/>
</dbReference>
<accession>A0ABR7TG59</accession>